<dbReference type="Proteomes" id="UP000326354">
    <property type="component" value="Chromosome"/>
</dbReference>
<proteinExistence type="predicted"/>
<name>A0A5S9F497_UABAM</name>
<dbReference type="RefSeq" id="WP_151969031.1">
    <property type="nucleotide sequence ID" value="NZ_AP019860.1"/>
</dbReference>
<gene>
    <name evidence="3" type="ORF">UABAM_03264</name>
</gene>
<evidence type="ECO:0000313" key="4">
    <source>
        <dbReference type="Proteomes" id="UP000326354"/>
    </source>
</evidence>
<evidence type="ECO:0000313" key="3">
    <source>
        <dbReference type="EMBL" id="BBM84903.1"/>
    </source>
</evidence>
<feature type="transmembrane region" description="Helical" evidence="2">
    <location>
        <begin position="1036"/>
        <end position="1054"/>
    </location>
</feature>
<keyword evidence="4" id="KW-1185">Reference proteome</keyword>
<dbReference type="OrthoDB" id="207197at2"/>
<evidence type="ECO:0000256" key="1">
    <source>
        <dbReference type="SAM" id="MobiDB-lite"/>
    </source>
</evidence>
<keyword evidence="2" id="KW-0812">Transmembrane</keyword>
<dbReference type="EMBL" id="AP019860">
    <property type="protein sequence ID" value="BBM84903.1"/>
    <property type="molecule type" value="Genomic_DNA"/>
</dbReference>
<keyword evidence="2" id="KW-0472">Membrane</keyword>
<dbReference type="KEGG" id="uam:UABAM_03264"/>
<dbReference type="AlphaFoldDB" id="A0A5S9F497"/>
<feature type="transmembrane region" description="Helical" evidence="2">
    <location>
        <begin position="1008"/>
        <end position="1027"/>
    </location>
</feature>
<sequence>MVNKFLLVMGIFFLIPIFAQENSKATERVIYVPYQQLEQLLKDSPEKGIYLSFSEYQKLLDLAKKGEDTPQELPAQVLISKAHYTCNVNEQFLQVTAKYTIDTLQPGWHKFPLNFEKIGIQKALLNDKPAFLALNGDSYELIFERLEKGQDTLEISFVVPIHFGKTMNALVEFNVPRSPIAELELSLPSSSETPNMKIEVTPSLTNKITKTDTHTKVTSLLGNNNRIRIAWQSEVERKVEIKQIVHAENITSLKIGENFLNITTQIRYDLIQGEIGDVKVKIPQGFTVYSVKSTTGQGINDWNTQEGTLHVNLLGNVENRGEGKVDLLLEIKLEKIVKDLQGQLVLPKLETIGIEREKGYYTVSVNDLHDLKIISRKDISQLETGDLPAYVTSQDVNFPFKYLKTPYEIIVELTKIDPVYEVVTNTSAYLEETTYDLHTHFEYTIKKSRIFQTQISIPKGFVLRELVANERGSSEDQIKERFIKEEENIVAITFKKAIASGTKLVIKAHLQQKFAEKDVREIELPVFKVIGAKREIGNIGLGVKPSFSITTINDSQQNVFSLDKNALFKTGSRPRASSIDIGLRYHSHPLAAKFKIEKRDPYVTAEVYDYISVNDNTLKHEFHIFYNVEFTGINEFSFTLPSDISKKVPKNRVKDDKEFIKEIDIVEQKGSNTHLYKVITQKDIEGVYKLKVSYEENLQQVEEGKILKLDVFELKTQNIERENGFLVVKKNNNFSLSFSNVNLLETTDINDPKFSPRGSKTDVLAIFKYFSHGFSLSILLQKLQFEPVLNTVINRLHIVSAVNKDFTTQNEAVISIINNRKQFLDFTIPEGGKVTSVARLQKPLTSPTHVTTLERGGYFVPITPSRNEDGNGYRVNISSNVKKDASFVLTIKYTYPLQSGEMDMHGNFQIDPIQFGSIPVSYFTWDLGLPTEYDYMRFKSNLVRKTVEKEHMGIWHALMDLRNVNNAVILQDAETGVIPRYDIQGKGYSFSRLSGDGYIKVEYMHQNWVYTLYLGIFLATWFIISIVPKLKIISRINLSLLVFAAALLLSTLDLQGYGHTYLSVIYGTGVGLVSAFLFGITRTSEVTKPHNLYRETKKEEKNAVDSSDNEQKKDTQNESKSEDESAKG</sequence>
<feature type="region of interest" description="Disordered" evidence="1">
    <location>
        <begin position="1091"/>
        <end position="1128"/>
    </location>
</feature>
<accession>A0A5S9F497</accession>
<keyword evidence="2" id="KW-1133">Transmembrane helix</keyword>
<organism evidence="3 4">
    <name type="scientific">Uabimicrobium amorphum</name>
    <dbReference type="NCBI Taxonomy" id="2596890"/>
    <lineage>
        <taxon>Bacteria</taxon>
        <taxon>Pseudomonadati</taxon>
        <taxon>Planctomycetota</taxon>
        <taxon>Candidatus Uabimicrobiia</taxon>
        <taxon>Candidatus Uabimicrobiales</taxon>
        <taxon>Candidatus Uabimicrobiaceae</taxon>
        <taxon>Candidatus Uabimicrobium</taxon>
    </lineage>
</organism>
<evidence type="ECO:0000256" key="2">
    <source>
        <dbReference type="SAM" id="Phobius"/>
    </source>
</evidence>
<reference evidence="3 4" key="1">
    <citation type="submission" date="2019-08" db="EMBL/GenBank/DDBJ databases">
        <title>Complete genome sequence of Candidatus Uab amorphum.</title>
        <authorList>
            <person name="Shiratori T."/>
            <person name="Suzuki S."/>
            <person name="Kakizawa Y."/>
            <person name="Ishida K."/>
        </authorList>
    </citation>
    <scope>NUCLEOTIDE SEQUENCE [LARGE SCALE GENOMIC DNA]</scope>
    <source>
        <strain evidence="3 4">SRT547</strain>
    </source>
</reference>
<feature type="transmembrane region" description="Helical" evidence="2">
    <location>
        <begin position="1060"/>
        <end position="1080"/>
    </location>
</feature>
<protein>
    <submittedName>
        <fullName evidence="3">Uncharacterized protein</fullName>
    </submittedName>
</protein>